<dbReference type="Pfam" id="PF00027">
    <property type="entry name" value="cNMP_binding"/>
    <property type="match status" value="1"/>
</dbReference>
<evidence type="ECO:0000259" key="1">
    <source>
        <dbReference type="PROSITE" id="PS50042"/>
    </source>
</evidence>
<dbReference type="KEGG" id="dli:dnl_21770"/>
<keyword evidence="2" id="KW-0808">Transferase</keyword>
<dbReference type="InterPro" id="IPR018490">
    <property type="entry name" value="cNMP-bd_dom_sf"/>
</dbReference>
<keyword evidence="2" id="KW-0418">Kinase</keyword>
<keyword evidence="3" id="KW-1185">Reference proteome</keyword>
<dbReference type="PANTHER" id="PTHR23011">
    <property type="entry name" value="CYCLIC NUCLEOTIDE-BINDING DOMAIN CONTAINING PROTEIN"/>
    <property type="match status" value="1"/>
</dbReference>
<dbReference type="CDD" id="cd00038">
    <property type="entry name" value="CAP_ED"/>
    <property type="match status" value="1"/>
</dbReference>
<dbReference type="InterPro" id="IPR014710">
    <property type="entry name" value="RmlC-like_jellyroll"/>
</dbReference>
<name>A0A975B7C0_9BACT</name>
<dbReference type="InterPro" id="IPR000595">
    <property type="entry name" value="cNMP-bd_dom"/>
</dbReference>
<organism evidence="2 3">
    <name type="scientific">Desulfonema limicola</name>
    <dbReference type="NCBI Taxonomy" id="45656"/>
    <lineage>
        <taxon>Bacteria</taxon>
        <taxon>Pseudomonadati</taxon>
        <taxon>Thermodesulfobacteriota</taxon>
        <taxon>Desulfobacteria</taxon>
        <taxon>Desulfobacterales</taxon>
        <taxon>Desulfococcaceae</taxon>
        <taxon>Desulfonema</taxon>
    </lineage>
</organism>
<dbReference type="InterPro" id="IPR018488">
    <property type="entry name" value="cNMP-bd_CS"/>
</dbReference>
<proteinExistence type="predicted"/>
<dbReference type="PROSITE" id="PS00888">
    <property type="entry name" value="CNMP_BINDING_1"/>
    <property type="match status" value="1"/>
</dbReference>
<accession>A0A975B7C0</accession>
<gene>
    <name evidence="2" type="ORF">dnl_21770</name>
</gene>
<dbReference type="Gene3D" id="3.30.565.10">
    <property type="entry name" value="Histidine kinase-like ATPase, C-terminal domain"/>
    <property type="match status" value="1"/>
</dbReference>
<dbReference type="PROSITE" id="PS50042">
    <property type="entry name" value="CNMP_BINDING_3"/>
    <property type="match status" value="1"/>
</dbReference>
<dbReference type="Proteomes" id="UP000663720">
    <property type="component" value="Chromosome"/>
</dbReference>
<evidence type="ECO:0000313" key="3">
    <source>
        <dbReference type="Proteomes" id="UP000663720"/>
    </source>
</evidence>
<dbReference type="SMART" id="SM00100">
    <property type="entry name" value="cNMP"/>
    <property type="match status" value="1"/>
</dbReference>
<dbReference type="InterPro" id="IPR036890">
    <property type="entry name" value="HATPase_C_sf"/>
</dbReference>
<dbReference type="InterPro" id="IPR011495">
    <property type="entry name" value="Sig_transdc_His_kin_sub2_dim/P"/>
</dbReference>
<dbReference type="PANTHER" id="PTHR23011:SF28">
    <property type="entry name" value="CYCLIC NUCLEOTIDE-BINDING DOMAIN CONTAINING PROTEIN"/>
    <property type="match status" value="1"/>
</dbReference>
<dbReference type="PROSITE" id="PS00889">
    <property type="entry name" value="CNMP_BINDING_2"/>
    <property type="match status" value="1"/>
</dbReference>
<dbReference type="Gene3D" id="2.60.120.10">
    <property type="entry name" value="Jelly Rolls"/>
    <property type="match status" value="1"/>
</dbReference>
<dbReference type="Pfam" id="PF07568">
    <property type="entry name" value="HisKA_2"/>
    <property type="match status" value="1"/>
</dbReference>
<evidence type="ECO:0000313" key="2">
    <source>
        <dbReference type="EMBL" id="QTA79895.1"/>
    </source>
</evidence>
<dbReference type="AlphaFoldDB" id="A0A975B7C0"/>
<dbReference type="GO" id="GO:0016301">
    <property type="term" value="F:kinase activity"/>
    <property type="evidence" value="ECO:0007669"/>
    <property type="project" value="UniProtKB-KW"/>
</dbReference>
<dbReference type="SUPFAM" id="SSF51206">
    <property type="entry name" value="cAMP-binding domain-like"/>
    <property type="match status" value="1"/>
</dbReference>
<dbReference type="EMBL" id="CP061799">
    <property type="protein sequence ID" value="QTA79895.1"/>
    <property type="molecule type" value="Genomic_DNA"/>
</dbReference>
<feature type="domain" description="Cyclic nucleotide-binding" evidence="1">
    <location>
        <begin position="22"/>
        <end position="124"/>
    </location>
</feature>
<protein>
    <submittedName>
        <fullName evidence="2">Histidine kinase domain-containing protein</fullName>
    </submittedName>
</protein>
<sequence>MNSTRDIIEMSNFFEFLRGVPFFRSLPDSDIETIKETCREKLYKTGDIICNEGDIGDNLFIIVCGSVEIWKNYKTNNNDLLSVYGPGQLFGELSLIDDSPRSATVVARQDCKLLSIQRDDFNEITRPNPVSKSIMCYLSNMIRKRTETFTQGLQIRNRKLQKAHEDRLKIEAKYNAALLEKNNLLRKIHHQVSHNLETITNVLDIQASLTDDKQMYKLYQKNFNRIKAMLLFHQAVCQMLNSSGTKAGIYIGRLVNEICDFYEIQPDIFNIQISVENIMLHPQDAIPLGLIINEFLSGTFQNFSQPDKDNLIQISLKNIEGGEVELSVSKHKSDLDEIENPELYIIKQLADKHLGRSFQIEEDGKIWLFIRFIPRN</sequence>
<dbReference type="PRINTS" id="PR00103">
    <property type="entry name" value="CAMPKINASE"/>
</dbReference>
<reference evidence="2" key="1">
    <citation type="journal article" date="2021" name="Microb. Physiol.">
        <title>Proteogenomic Insights into the Physiology of Marine, Sulfate-Reducing, Filamentous Desulfonema limicola and Desulfonema magnum.</title>
        <authorList>
            <person name="Schnaars V."/>
            <person name="Wohlbrand L."/>
            <person name="Scheve S."/>
            <person name="Hinrichs C."/>
            <person name="Reinhardt R."/>
            <person name="Rabus R."/>
        </authorList>
    </citation>
    <scope>NUCLEOTIDE SEQUENCE</scope>
    <source>
        <strain evidence="2">5ac10</strain>
    </source>
</reference>